<feature type="transmembrane region" description="Helical" evidence="1">
    <location>
        <begin position="50"/>
        <end position="68"/>
    </location>
</feature>
<evidence type="ECO:0000313" key="3">
    <source>
        <dbReference type="Proteomes" id="UP000712673"/>
    </source>
</evidence>
<dbReference type="AlphaFoldDB" id="A0A937VYH1"/>
<keyword evidence="1" id="KW-0812">Transmembrane</keyword>
<organism evidence="2 3">
    <name type="scientific">Tectimicrobiota bacterium</name>
    <dbReference type="NCBI Taxonomy" id="2528274"/>
    <lineage>
        <taxon>Bacteria</taxon>
        <taxon>Pseudomonadati</taxon>
        <taxon>Nitrospinota/Tectimicrobiota group</taxon>
        <taxon>Candidatus Tectimicrobiota</taxon>
    </lineage>
</organism>
<gene>
    <name evidence="2" type="ORF">FJZ47_05675</name>
</gene>
<keyword evidence="1" id="KW-1133">Transmembrane helix</keyword>
<accession>A0A937VYH1</accession>
<sequence length="104" mass="11707">MAHKRTDTHWHLSLDDIVAVVNAGGYGASLYKAIRDYNLARKANRATESALMLSLLCGGCSASFYFAIDKLYHDHFERRTDGSDIACPHCGHDRHHYHDNLVYG</sequence>
<evidence type="ECO:0000313" key="2">
    <source>
        <dbReference type="EMBL" id="MBM3223277.1"/>
    </source>
</evidence>
<reference evidence="2" key="1">
    <citation type="submission" date="2019-03" db="EMBL/GenBank/DDBJ databases">
        <title>Lake Tanganyika Metagenome-Assembled Genomes (MAGs).</title>
        <authorList>
            <person name="Tran P."/>
        </authorList>
    </citation>
    <scope>NUCLEOTIDE SEQUENCE</scope>
    <source>
        <strain evidence="2">K_DeepCast_65m_m2_066</strain>
    </source>
</reference>
<proteinExistence type="predicted"/>
<dbReference type="EMBL" id="VGLS01000120">
    <property type="protein sequence ID" value="MBM3223277.1"/>
    <property type="molecule type" value="Genomic_DNA"/>
</dbReference>
<dbReference type="Proteomes" id="UP000712673">
    <property type="component" value="Unassembled WGS sequence"/>
</dbReference>
<keyword evidence="1" id="KW-0472">Membrane</keyword>
<comment type="caution">
    <text evidence="2">The sequence shown here is derived from an EMBL/GenBank/DDBJ whole genome shotgun (WGS) entry which is preliminary data.</text>
</comment>
<protein>
    <submittedName>
        <fullName evidence="2">Uncharacterized protein</fullName>
    </submittedName>
</protein>
<evidence type="ECO:0000256" key="1">
    <source>
        <dbReference type="SAM" id="Phobius"/>
    </source>
</evidence>
<name>A0A937VYH1_UNCTE</name>